<evidence type="ECO:0000313" key="1">
    <source>
        <dbReference type="EMBL" id="MDR7664197.1"/>
    </source>
</evidence>
<evidence type="ECO:0000313" key="2">
    <source>
        <dbReference type="Proteomes" id="UP001246244"/>
    </source>
</evidence>
<proteinExistence type="predicted"/>
<gene>
    <name evidence="1" type="ORF">RG963_00040</name>
</gene>
<comment type="caution">
    <text evidence="1">The sequence shown here is derived from an EMBL/GenBank/DDBJ whole genome shotgun (WGS) entry which is preliminary data.</text>
</comment>
<protein>
    <submittedName>
        <fullName evidence="1">Uncharacterized protein</fullName>
    </submittedName>
</protein>
<accession>A0ABU2CXA6</accession>
<organism evidence="1 2">
    <name type="scientific">Methanosarcina baikalica</name>
    <dbReference type="NCBI Taxonomy" id="3073890"/>
    <lineage>
        <taxon>Archaea</taxon>
        <taxon>Methanobacteriati</taxon>
        <taxon>Methanobacteriota</taxon>
        <taxon>Stenosarchaea group</taxon>
        <taxon>Methanomicrobia</taxon>
        <taxon>Methanosarcinales</taxon>
        <taxon>Methanosarcinaceae</taxon>
        <taxon>Methanosarcina</taxon>
    </lineage>
</organism>
<dbReference type="RefSeq" id="WP_310574226.1">
    <property type="nucleotide sequence ID" value="NZ_JAVKPK010000001.1"/>
</dbReference>
<dbReference type="Proteomes" id="UP001246244">
    <property type="component" value="Unassembled WGS sequence"/>
</dbReference>
<sequence>MTWEYEEQITDNESVIFRDFIDLQAGNDDNFVNAWEILKAETVLRNRMEKAIETKPDVKLNGTLEAIKVKDVDFWISKEALGKTNKSSAITNRATVTYNFEKEAGQETEIWFMGTPNSNLTIRLPQGFDAEIIEGLNGKNSGFENNLTVLKGSFDSSGNITLWLSENESSRGKLQEITENTEKAVENESTEIRNKTVAAEETAEARESSGFFKNFLTQLHLSPKS</sequence>
<reference evidence="2" key="1">
    <citation type="submission" date="2023-07" db="EMBL/GenBank/DDBJ databases">
        <title>Whole-genome sequencing of a new Methanosarcina sp. Z-7115.</title>
        <authorList>
            <person name="Zhilina T.N."/>
            <person name="Merkel A.Y."/>
        </authorList>
    </citation>
    <scope>NUCLEOTIDE SEQUENCE [LARGE SCALE GENOMIC DNA]</scope>
    <source>
        <strain evidence="2">Z-7115</strain>
    </source>
</reference>
<keyword evidence="2" id="KW-1185">Reference proteome</keyword>
<name>A0ABU2CXA6_9EURY</name>
<dbReference type="EMBL" id="JAVKPK010000001">
    <property type="protein sequence ID" value="MDR7664197.1"/>
    <property type="molecule type" value="Genomic_DNA"/>
</dbReference>